<name>A0A517NT31_9BACT</name>
<dbReference type="Gene3D" id="3.40.720.10">
    <property type="entry name" value="Alkaline Phosphatase, subunit A"/>
    <property type="match status" value="1"/>
</dbReference>
<dbReference type="PANTHER" id="PTHR42693">
    <property type="entry name" value="ARYLSULFATASE FAMILY MEMBER"/>
    <property type="match status" value="1"/>
</dbReference>
<dbReference type="PANTHER" id="PTHR42693:SF53">
    <property type="entry name" value="ENDO-4-O-SULFATASE"/>
    <property type="match status" value="1"/>
</dbReference>
<dbReference type="GO" id="GO:0004065">
    <property type="term" value="F:arylsulfatase activity"/>
    <property type="evidence" value="ECO:0007669"/>
    <property type="project" value="UniProtKB-EC"/>
</dbReference>
<accession>A0A517NT31</accession>
<evidence type="ECO:0000313" key="5">
    <source>
        <dbReference type="Proteomes" id="UP000319817"/>
    </source>
</evidence>
<keyword evidence="5" id="KW-1185">Reference proteome</keyword>
<dbReference type="SUPFAM" id="SSF53649">
    <property type="entry name" value="Alkaline phosphatase-like"/>
    <property type="match status" value="1"/>
</dbReference>
<dbReference type="RefSeq" id="WP_145417778.1">
    <property type="nucleotide sequence ID" value="NZ_CP036526.1"/>
</dbReference>
<organism evidence="4 5">
    <name type="scientific">Stieleria marina</name>
    <dbReference type="NCBI Taxonomy" id="1930275"/>
    <lineage>
        <taxon>Bacteria</taxon>
        <taxon>Pseudomonadati</taxon>
        <taxon>Planctomycetota</taxon>
        <taxon>Planctomycetia</taxon>
        <taxon>Pirellulales</taxon>
        <taxon>Pirellulaceae</taxon>
        <taxon>Stieleria</taxon>
    </lineage>
</organism>
<proteinExistence type="inferred from homology"/>
<dbReference type="InterPro" id="IPR017850">
    <property type="entry name" value="Alkaline_phosphatase_core_sf"/>
</dbReference>
<dbReference type="Proteomes" id="UP000319817">
    <property type="component" value="Chromosome"/>
</dbReference>
<evidence type="ECO:0000259" key="3">
    <source>
        <dbReference type="Pfam" id="PF00884"/>
    </source>
</evidence>
<dbReference type="EC" id="3.1.6.1" evidence="4"/>
<keyword evidence="2 4" id="KW-0378">Hydrolase</keyword>
<evidence type="ECO:0000256" key="2">
    <source>
        <dbReference type="ARBA" id="ARBA00022801"/>
    </source>
</evidence>
<dbReference type="Gene3D" id="3.30.1120.10">
    <property type="match status" value="1"/>
</dbReference>
<sequence>MIQSNALVHRPASFLLILVAFAITAWGPAKLRAADAARPNILYFYVDDMGWGSIGPNGQARRKAAGEIYVKTPSIDKLAREGINFTRGYGCHVCSPARSSQQTGFHQGHTFADRNDPNNAKKAIRAEDITMGDALSAAGYVTGYWGKWGYGGSKAMASPVIENVQTLPTSHGYQHVLAELHHVRAHTFFQPTLWHAPAKTDSAGGLALVANSMAAYRDGDVYPQTPAGQSHVDYPQTAYCDDSYALATLDFVRRQGMNYNESGQPFFGLFAAQIPHAPFDEIAQLPQWDHAYADDPRFGSLANTSQRWAAMVSRIDAHIGNILAALDDPNNDGDTSDSIASNTLVVFQSDNGGPGGSYVGELDANGGLRGTKGKIYEGGIRVPLVVRWPDKITPDSTLSAGSNSDRVLDVTDLLPTFCELAGTDSPLGIDGVSIAPTLLGKGQQRGREFIIHEANDGQSIIRGDRKLIIGRRSTVELYDLTNDPSESNNIAADNEALVDELKQLLEGERVFEPRGFANTYHRWTGDDGEDASDVDNWSDYRYSNAGVTYLSDDGPPQMSWVAQIDHSGSGPQKVRANSDLEFLALQIQGDSKTQSRQTLALGAGVNLMGRNEIRLGAHSVLSVNGGTVSSLRWIDVAPDAVLQGHGSIDATIYNRGDMLVTGEISIGKDFYQSPAGTLSIRFDGVDARPLEIAGVASLGGDLSLLAAKSLALKPGQQRTLLTANRIEGKFANSGGVIEINGEKYMLHYTRDSVVICQE</sequence>
<feature type="domain" description="Sulfatase N-terminal" evidence="3">
    <location>
        <begin position="39"/>
        <end position="422"/>
    </location>
</feature>
<protein>
    <submittedName>
        <fullName evidence="4">Arylsulfatase</fullName>
        <ecNumber evidence="4">3.1.6.1</ecNumber>
    </submittedName>
</protein>
<dbReference type="EMBL" id="CP036526">
    <property type="protein sequence ID" value="QDT10276.1"/>
    <property type="molecule type" value="Genomic_DNA"/>
</dbReference>
<reference evidence="4 5" key="1">
    <citation type="submission" date="2019-02" db="EMBL/GenBank/DDBJ databases">
        <title>Deep-cultivation of Planctomycetes and their phenomic and genomic characterization uncovers novel biology.</title>
        <authorList>
            <person name="Wiegand S."/>
            <person name="Jogler M."/>
            <person name="Boedeker C."/>
            <person name="Pinto D."/>
            <person name="Vollmers J."/>
            <person name="Rivas-Marin E."/>
            <person name="Kohn T."/>
            <person name="Peeters S.H."/>
            <person name="Heuer A."/>
            <person name="Rast P."/>
            <person name="Oberbeckmann S."/>
            <person name="Bunk B."/>
            <person name="Jeske O."/>
            <person name="Meyerdierks A."/>
            <person name="Storesund J.E."/>
            <person name="Kallscheuer N."/>
            <person name="Luecker S."/>
            <person name="Lage O.M."/>
            <person name="Pohl T."/>
            <person name="Merkel B.J."/>
            <person name="Hornburger P."/>
            <person name="Mueller R.-W."/>
            <person name="Bruemmer F."/>
            <person name="Labrenz M."/>
            <person name="Spormann A.M."/>
            <person name="Op den Camp H."/>
            <person name="Overmann J."/>
            <person name="Amann R."/>
            <person name="Jetten M.S.M."/>
            <person name="Mascher T."/>
            <person name="Medema M.H."/>
            <person name="Devos D.P."/>
            <person name="Kaster A.-K."/>
            <person name="Ovreas L."/>
            <person name="Rohde M."/>
            <person name="Galperin M.Y."/>
            <person name="Jogler C."/>
        </authorList>
    </citation>
    <scope>NUCLEOTIDE SEQUENCE [LARGE SCALE GENOMIC DNA]</scope>
    <source>
        <strain evidence="4 5">K23_9</strain>
    </source>
</reference>
<dbReference type="OrthoDB" id="225685at2"/>
<evidence type="ECO:0000256" key="1">
    <source>
        <dbReference type="ARBA" id="ARBA00008779"/>
    </source>
</evidence>
<evidence type="ECO:0000313" key="4">
    <source>
        <dbReference type="EMBL" id="QDT10276.1"/>
    </source>
</evidence>
<dbReference type="InterPro" id="IPR000917">
    <property type="entry name" value="Sulfatase_N"/>
</dbReference>
<dbReference type="AlphaFoldDB" id="A0A517NT31"/>
<dbReference type="InterPro" id="IPR050738">
    <property type="entry name" value="Sulfatase"/>
</dbReference>
<gene>
    <name evidence="4" type="ORF">K239x_22320</name>
</gene>
<comment type="similarity">
    <text evidence="1">Belongs to the sulfatase family.</text>
</comment>
<dbReference type="Pfam" id="PF00884">
    <property type="entry name" value="Sulfatase"/>
    <property type="match status" value="1"/>
</dbReference>